<accession>A0A561Q4V6</accession>
<proteinExistence type="predicted"/>
<comment type="caution">
    <text evidence="1">The sequence shown here is derived from an EMBL/GenBank/DDBJ whole genome shotgun (WGS) entry which is preliminary data.</text>
</comment>
<protein>
    <submittedName>
        <fullName evidence="1">Uncharacterized protein</fullName>
    </submittedName>
</protein>
<organism evidence="1 2">
    <name type="scientific">Chitinophaga polysaccharea</name>
    <dbReference type="NCBI Taxonomy" id="1293035"/>
    <lineage>
        <taxon>Bacteria</taxon>
        <taxon>Pseudomonadati</taxon>
        <taxon>Bacteroidota</taxon>
        <taxon>Chitinophagia</taxon>
        <taxon>Chitinophagales</taxon>
        <taxon>Chitinophagaceae</taxon>
        <taxon>Chitinophaga</taxon>
    </lineage>
</organism>
<dbReference type="EMBL" id="VIWO01000001">
    <property type="protein sequence ID" value="TWF45388.1"/>
    <property type="molecule type" value="Genomic_DNA"/>
</dbReference>
<name>A0A561Q4V6_9BACT</name>
<evidence type="ECO:0000313" key="1">
    <source>
        <dbReference type="EMBL" id="TWF45388.1"/>
    </source>
</evidence>
<evidence type="ECO:0000313" key="2">
    <source>
        <dbReference type="Proteomes" id="UP000320811"/>
    </source>
</evidence>
<dbReference type="Proteomes" id="UP000320811">
    <property type="component" value="Unassembled WGS sequence"/>
</dbReference>
<gene>
    <name evidence="1" type="ORF">FHW36_1011318</name>
</gene>
<dbReference type="AlphaFoldDB" id="A0A561Q4V6"/>
<sequence length="52" mass="6225">MVGWFLKQLFWNYSYYWVAVTYKSKQNMILAIRQSISNLQPGQLIEFYDKGG</sequence>
<keyword evidence="2" id="KW-1185">Reference proteome</keyword>
<reference evidence="1 2" key="1">
    <citation type="submission" date="2019-06" db="EMBL/GenBank/DDBJ databases">
        <title>Sorghum-associated microbial communities from plants grown in Nebraska, USA.</title>
        <authorList>
            <person name="Schachtman D."/>
        </authorList>
    </citation>
    <scope>NUCLEOTIDE SEQUENCE [LARGE SCALE GENOMIC DNA]</scope>
    <source>
        <strain evidence="1 2">1209</strain>
    </source>
</reference>